<protein>
    <submittedName>
        <fullName evidence="2">Uncharacterized protein</fullName>
    </submittedName>
</protein>
<evidence type="ECO:0000313" key="4">
    <source>
        <dbReference type="Proteomes" id="UP000077755"/>
    </source>
</evidence>
<reference evidence="2" key="1">
    <citation type="journal article" date="2016" name="Nat. Genet.">
        <title>A high-quality carrot genome assembly provides new insights into carotenoid accumulation and asterid genome evolution.</title>
        <authorList>
            <person name="Iorizzo M."/>
            <person name="Ellison S."/>
            <person name="Senalik D."/>
            <person name="Zeng P."/>
            <person name="Satapoomin P."/>
            <person name="Huang J."/>
            <person name="Bowman M."/>
            <person name="Iovene M."/>
            <person name="Sanseverino W."/>
            <person name="Cavagnaro P."/>
            <person name="Yildiz M."/>
            <person name="Macko-Podgorni A."/>
            <person name="Moranska E."/>
            <person name="Grzebelus E."/>
            <person name="Grzebelus D."/>
            <person name="Ashrafi H."/>
            <person name="Zheng Z."/>
            <person name="Cheng S."/>
            <person name="Spooner D."/>
            <person name="Van Deynze A."/>
            <person name="Simon P."/>
        </authorList>
    </citation>
    <scope>NUCLEOTIDE SEQUENCE [LARGE SCALE GENOMIC DNA]</scope>
    <source>
        <tissue evidence="2">Leaf</tissue>
    </source>
</reference>
<feature type="compositionally biased region" description="Basic residues" evidence="1">
    <location>
        <begin position="121"/>
        <end position="131"/>
    </location>
</feature>
<accession>A0A161WV69</accession>
<dbReference type="Gramene" id="KZN02605">
    <property type="protein sequence ID" value="KZN02605"/>
    <property type="gene ID" value="DCAR_011359"/>
</dbReference>
<evidence type="ECO:0000256" key="1">
    <source>
        <dbReference type="SAM" id="MobiDB-lite"/>
    </source>
</evidence>
<dbReference type="PANTHER" id="PTHR36757:SF1">
    <property type="entry name" value="GENOME ASSEMBLY, CHROMOSOME: A04"/>
    <property type="match status" value="1"/>
</dbReference>
<dbReference type="Proteomes" id="UP000077755">
    <property type="component" value="Chromosome 3"/>
</dbReference>
<proteinExistence type="predicted"/>
<feature type="compositionally biased region" description="Polar residues" evidence="1">
    <location>
        <begin position="103"/>
        <end position="116"/>
    </location>
</feature>
<feature type="region of interest" description="Disordered" evidence="1">
    <location>
        <begin position="158"/>
        <end position="206"/>
    </location>
</feature>
<gene>
    <name evidence="2" type="ORF">DCAR_011359</name>
    <name evidence="3" type="ORF">DCAR_0312850</name>
</gene>
<evidence type="ECO:0000313" key="2">
    <source>
        <dbReference type="EMBL" id="KZN02605.1"/>
    </source>
</evidence>
<reference evidence="3" key="2">
    <citation type="submission" date="2022-03" db="EMBL/GenBank/DDBJ databases">
        <title>Draft title - Genomic analysis of global carrot germplasm unveils the trajectory of domestication and the origin of high carotenoid orange carrot.</title>
        <authorList>
            <person name="Iorizzo M."/>
            <person name="Ellison S."/>
            <person name="Senalik D."/>
            <person name="Macko-Podgorni A."/>
            <person name="Grzebelus D."/>
            <person name="Bostan H."/>
            <person name="Rolling W."/>
            <person name="Curaba J."/>
            <person name="Simon P."/>
        </authorList>
    </citation>
    <scope>NUCLEOTIDE SEQUENCE</scope>
    <source>
        <tissue evidence="3">Leaf</tissue>
    </source>
</reference>
<dbReference type="STRING" id="79200.A0A161WV69"/>
<evidence type="ECO:0000313" key="3">
    <source>
        <dbReference type="EMBL" id="WOG93564.1"/>
    </source>
</evidence>
<sequence length="248" mass="28062">MAIDMRSSDSSDLITSPRISFSYDLCQIEDCQLPVSDSTYRRDSTLVDSNHDHFNFSFSEIVDNQASSADELFFDGLLRPLQPGEKYSSRKTTSLPPLPPSTNECSSKEITTNVVESEQKHHSKSFWRGRRSNSVQCDNSHKKSSFWSLPLLLRSNSTGSVTHSQRHVSKDIQKQSSRKQPKHTSSSRYTYELSQKPPSKKNNRGSYSGGAYISPVLDMPPPYIGKGTAFNLFGFGYLFRNKKEKKNK</sequence>
<dbReference type="PANTHER" id="PTHR36757">
    <property type="entry name" value="BNAANNG22500D PROTEIN"/>
    <property type="match status" value="1"/>
</dbReference>
<feature type="region of interest" description="Disordered" evidence="1">
    <location>
        <begin position="85"/>
        <end position="141"/>
    </location>
</feature>
<dbReference type="EMBL" id="CP093345">
    <property type="protein sequence ID" value="WOG93564.1"/>
    <property type="molecule type" value="Genomic_DNA"/>
</dbReference>
<dbReference type="OMA" id="SQRHEAP"/>
<name>A0A161WV69_DAUCS</name>
<organism evidence="2">
    <name type="scientific">Daucus carota subsp. sativus</name>
    <name type="common">Carrot</name>
    <dbReference type="NCBI Taxonomy" id="79200"/>
    <lineage>
        <taxon>Eukaryota</taxon>
        <taxon>Viridiplantae</taxon>
        <taxon>Streptophyta</taxon>
        <taxon>Embryophyta</taxon>
        <taxon>Tracheophyta</taxon>
        <taxon>Spermatophyta</taxon>
        <taxon>Magnoliopsida</taxon>
        <taxon>eudicotyledons</taxon>
        <taxon>Gunneridae</taxon>
        <taxon>Pentapetalae</taxon>
        <taxon>asterids</taxon>
        <taxon>campanulids</taxon>
        <taxon>Apiales</taxon>
        <taxon>Apiaceae</taxon>
        <taxon>Apioideae</taxon>
        <taxon>Scandiceae</taxon>
        <taxon>Daucinae</taxon>
        <taxon>Daucus</taxon>
        <taxon>Daucus sect. Daucus</taxon>
    </lineage>
</organism>
<feature type="compositionally biased region" description="Polar residues" evidence="1">
    <location>
        <begin position="183"/>
        <end position="197"/>
    </location>
</feature>
<dbReference type="EMBL" id="LNRQ01000003">
    <property type="protein sequence ID" value="KZN02605.1"/>
    <property type="molecule type" value="Genomic_DNA"/>
</dbReference>
<keyword evidence="4" id="KW-1185">Reference proteome</keyword>
<dbReference type="AlphaFoldDB" id="A0A161WV69"/>